<sequence length="657" mass="74906">MDDNKDKNGMVADFQAITGIDNAGEALMHLSNHNWDLLAAVQHVTPQHTQHLPSEVRRMDRSVMIADDFVDMAPSTSQESRLLTIEIEQNGHVITVISFNPDSRTTIDDIKTLIYAKCGIPCCQQILSGWPNNQFPSAKELICKLTLPEKFKLTLTVDNTVINNDWRGRSPRVFTLNLTLEATNSSQYKVYKLTFPSYETVARVKEFVAGLTSIPINNQQWLGWPHFVTPSTTLDESHINYPVHDFKLKPSNSVLKHTRKTYNTRLNSVDMETSDSPMPSSSTSSSSTSTSSSEEDPFEDAAESLSGIDDDEDAMFMDTETPTRIRPLIAEDTIDELAGCIQFIDEFQNRYGDMRPQFFLGTLDQAIKIACFKPAKEKRLLAVYLHHDRSVLSNVFCTQLLCFESVVQYLNTNFLVWGWDMTHPANRNRILYSASQSLGQMAEVTLRAIDINRLPALVLFTRNRSNTEILSVINGDCNISELLSSLINAQEMFTIQQQIEIREEGERNMREMIKVEQDEAYQQSLAIDRAKEEAKKVQEMEEKAIRSQIESHERQVAAEKEATRQRIVASLPAEPEAGDQVAKIRFRLPLGKFLERRFLASDSLQVLFDYLYVNGFSQEEFKVISSWPRRDLTTLEVTQTMKELNLYPQETLILEER</sequence>
<accession>A0A8B8FCR4</accession>
<dbReference type="CDD" id="cd14413">
    <property type="entry name" value="UBA_FAF1"/>
    <property type="match status" value="1"/>
</dbReference>
<dbReference type="InterPro" id="IPR049483">
    <property type="entry name" value="FAF1_2-like_UAS"/>
</dbReference>
<dbReference type="GO" id="GO:0043130">
    <property type="term" value="F:ubiquitin binding"/>
    <property type="evidence" value="ECO:0007669"/>
    <property type="project" value="TreeGrafter"/>
</dbReference>
<dbReference type="InterPro" id="IPR033043">
    <property type="entry name" value="FAF1-like_UBX"/>
</dbReference>
<dbReference type="Gene3D" id="3.40.30.10">
    <property type="entry name" value="Glutaredoxin"/>
    <property type="match status" value="1"/>
</dbReference>
<dbReference type="InterPro" id="IPR036249">
    <property type="entry name" value="Thioredoxin-like_sf"/>
</dbReference>
<keyword evidence="1" id="KW-0175">Coiled coil</keyword>
<gene>
    <name evidence="5" type="primary">LOC112681958</name>
</gene>
<dbReference type="InterPro" id="IPR006577">
    <property type="entry name" value="UAS"/>
</dbReference>
<dbReference type="Pfam" id="PF14555">
    <property type="entry name" value="UBA_4"/>
    <property type="match status" value="1"/>
</dbReference>
<dbReference type="RefSeq" id="XP_025408130.1">
    <property type="nucleotide sequence ID" value="XM_025552345.1"/>
</dbReference>
<feature type="compositionally biased region" description="Acidic residues" evidence="2">
    <location>
        <begin position="293"/>
        <end position="302"/>
    </location>
</feature>
<dbReference type="Gene3D" id="3.10.20.90">
    <property type="entry name" value="Phosphatidylinositol 3-kinase Catalytic Subunit, Chain A, domain 1"/>
    <property type="match status" value="3"/>
</dbReference>
<evidence type="ECO:0000313" key="5">
    <source>
        <dbReference type="RefSeq" id="XP_025408130.1"/>
    </source>
</evidence>
<feature type="coiled-coil region" evidence="1">
    <location>
        <begin position="527"/>
        <end position="562"/>
    </location>
</feature>
<dbReference type="InterPro" id="IPR044541">
    <property type="entry name" value="FAF1_UBA"/>
</dbReference>
<evidence type="ECO:0000256" key="2">
    <source>
        <dbReference type="SAM" id="MobiDB-lite"/>
    </source>
</evidence>
<feature type="region of interest" description="Disordered" evidence="2">
    <location>
        <begin position="265"/>
        <end position="302"/>
    </location>
</feature>
<organism evidence="4 5">
    <name type="scientific">Sipha flava</name>
    <name type="common">yellow sugarcane aphid</name>
    <dbReference type="NCBI Taxonomy" id="143950"/>
    <lineage>
        <taxon>Eukaryota</taxon>
        <taxon>Metazoa</taxon>
        <taxon>Ecdysozoa</taxon>
        <taxon>Arthropoda</taxon>
        <taxon>Hexapoda</taxon>
        <taxon>Insecta</taxon>
        <taxon>Pterygota</taxon>
        <taxon>Neoptera</taxon>
        <taxon>Paraneoptera</taxon>
        <taxon>Hemiptera</taxon>
        <taxon>Sternorrhyncha</taxon>
        <taxon>Aphidomorpha</taxon>
        <taxon>Aphidoidea</taxon>
        <taxon>Aphididae</taxon>
        <taxon>Sipha</taxon>
    </lineage>
</organism>
<protein>
    <submittedName>
        <fullName evidence="5">FAS-associated factor 1</fullName>
    </submittedName>
</protein>
<evidence type="ECO:0000313" key="4">
    <source>
        <dbReference type="Proteomes" id="UP000694846"/>
    </source>
</evidence>
<dbReference type="Pfam" id="PF00789">
    <property type="entry name" value="UBX"/>
    <property type="match status" value="1"/>
</dbReference>
<dbReference type="SUPFAM" id="SSF54236">
    <property type="entry name" value="Ubiquitin-like"/>
    <property type="match status" value="3"/>
</dbReference>
<feature type="compositionally biased region" description="Low complexity" evidence="2">
    <location>
        <begin position="270"/>
        <end position="292"/>
    </location>
</feature>
<dbReference type="SMART" id="SM00166">
    <property type="entry name" value="UBX"/>
    <property type="match status" value="1"/>
</dbReference>
<dbReference type="GO" id="GO:0005634">
    <property type="term" value="C:nucleus"/>
    <property type="evidence" value="ECO:0007669"/>
    <property type="project" value="TreeGrafter"/>
</dbReference>
<dbReference type="CTD" id="36769"/>
<dbReference type="Proteomes" id="UP000694846">
    <property type="component" value="Unplaced"/>
</dbReference>
<dbReference type="OrthoDB" id="1920064at2759"/>
<dbReference type="InterPro" id="IPR050730">
    <property type="entry name" value="UBX_domain-protein"/>
</dbReference>
<feature type="domain" description="UBX" evidence="3">
    <location>
        <begin position="577"/>
        <end position="654"/>
    </location>
</feature>
<evidence type="ECO:0000256" key="1">
    <source>
        <dbReference type="SAM" id="Coils"/>
    </source>
</evidence>
<dbReference type="CDD" id="cd01771">
    <property type="entry name" value="UBX_UBXN3A"/>
    <property type="match status" value="1"/>
</dbReference>
<evidence type="ECO:0000259" key="3">
    <source>
        <dbReference type="PROSITE" id="PS50033"/>
    </source>
</evidence>
<dbReference type="InterPro" id="IPR029071">
    <property type="entry name" value="Ubiquitin-like_domsf"/>
</dbReference>
<dbReference type="SMART" id="SM00594">
    <property type="entry name" value="UAS"/>
    <property type="match status" value="1"/>
</dbReference>
<dbReference type="GeneID" id="112681958"/>
<keyword evidence="4" id="KW-1185">Reference proteome</keyword>
<reference evidence="5" key="1">
    <citation type="submission" date="2025-08" db="UniProtKB">
        <authorList>
            <consortium name="RefSeq"/>
        </authorList>
    </citation>
    <scope>IDENTIFICATION</scope>
    <source>
        <tissue evidence="5">Whole body</tissue>
    </source>
</reference>
<dbReference type="PANTHER" id="PTHR23322">
    <property type="entry name" value="FAS-ASSOCIATED PROTEIN"/>
    <property type="match status" value="1"/>
</dbReference>
<dbReference type="PANTHER" id="PTHR23322:SF96">
    <property type="entry name" value="FAS-ASSOCIATED FACTOR 1"/>
    <property type="match status" value="1"/>
</dbReference>
<dbReference type="Pfam" id="PF21021">
    <property type="entry name" value="FAF1"/>
    <property type="match status" value="1"/>
</dbReference>
<dbReference type="PROSITE" id="PS50033">
    <property type="entry name" value="UBX"/>
    <property type="match status" value="1"/>
</dbReference>
<dbReference type="SUPFAM" id="SSF52833">
    <property type="entry name" value="Thioredoxin-like"/>
    <property type="match status" value="1"/>
</dbReference>
<dbReference type="AlphaFoldDB" id="A0A8B8FCR4"/>
<dbReference type="GO" id="GO:0005783">
    <property type="term" value="C:endoplasmic reticulum"/>
    <property type="evidence" value="ECO:0007669"/>
    <property type="project" value="TreeGrafter"/>
</dbReference>
<dbReference type="GO" id="GO:0036503">
    <property type="term" value="P:ERAD pathway"/>
    <property type="evidence" value="ECO:0007669"/>
    <property type="project" value="TreeGrafter"/>
</dbReference>
<dbReference type="InterPro" id="IPR001012">
    <property type="entry name" value="UBX_dom"/>
</dbReference>
<dbReference type="Gene3D" id="1.10.8.10">
    <property type="entry name" value="DNA helicase RuvA subunit, C-terminal domain"/>
    <property type="match status" value="1"/>
</dbReference>
<proteinExistence type="predicted"/>
<name>A0A8B8FCR4_9HEMI</name>